<feature type="signal peptide" evidence="5">
    <location>
        <begin position="1"/>
        <end position="23"/>
    </location>
</feature>
<reference evidence="7 8" key="1">
    <citation type="submission" date="2018-06" db="EMBL/GenBank/DDBJ databases">
        <authorList>
            <consortium name="Pathogen Informatics"/>
            <person name="Doyle S."/>
        </authorList>
    </citation>
    <scope>NUCLEOTIDE SEQUENCE [LARGE SCALE GENOMIC DNA]</scope>
    <source>
        <strain evidence="7 8">NCTC11157</strain>
    </source>
</reference>
<dbReference type="PANTHER" id="PTHR30224">
    <property type="entry name" value="ELECTRON TRANSPORT PROTEIN"/>
    <property type="match status" value="1"/>
</dbReference>
<keyword evidence="4" id="KW-1133">Transmembrane helix</keyword>
<keyword evidence="2" id="KW-1003">Cell membrane</keyword>
<protein>
    <submittedName>
        <fullName evidence="7">Quinol dehydrogenase membrane component</fullName>
    </submittedName>
</protein>
<comment type="subcellular location">
    <subcellularLocation>
        <location evidence="1">Cell membrane</location>
    </subcellularLocation>
</comment>
<dbReference type="EMBL" id="UGTL01000002">
    <property type="protein sequence ID" value="SUB97500.1"/>
    <property type="molecule type" value="Genomic_DNA"/>
</dbReference>
<feature type="chain" id="PRO_5016632024" evidence="5">
    <location>
        <begin position="24"/>
        <end position="360"/>
    </location>
</feature>
<keyword evidence="4" id="KW-0812">Transmembrane</keyword>
<accession>A0A379EFG9</accession>
<feature type="transmembrane region" description="Helical" evidence="4">
    <location>
        <begin position="198"/>
        <end position="218"/>
    </location>
</feature>
<feature type="transmembrane region" description="Helical" evidence="4">
    <location>
        <begin position="289"/>
        <end position="306"/>
    </location>
</feature>
<keyword evidence="5" id="KW-0732">Signal</keyword>
<feature type="transmembrane region" description="Helical" evidence="4">
    <location>
        <begin position="169"/>
        <end position="186"/>
    </location>
</feature>
<keyword evidence="3 4" id="KW-0472">Membrane</keyword>
<feature type="domain" description="FMN-binding" evidence="6">
    <location>
        <begin position="72"/>
        <end position="150"/>
    </location>
</feature>
<sequence length="360" mass="40439">MTMKKLQQILMLALCLLVLMVAAVQRDGKVWGKDFKDLFNDKPKTAKIETLRTLEDGTIVVNTTDLGNKIVGYAGTVPLEIYINNGKITQVKSLKNTETPDFFQEAASLLSSWNGKTVDEALKMRVDAVSGATYSSKAIIKNLHLGLAYYDKKAAKEEQVTFQSLDFKVYMGLAVVLLAAILPLFFKNKYYRLAQMLLNVLVLGFGCGTFLSWSLFINYLSSGIYFWASLIPIVMLVTAFIYPLFGKKNYYCNHVCPCGSLQDLLSKTKVKKWRLSPLTTKVLRTFRSLLFLGLLVVTLSGIYLEWIDYEVFSAFLFTSASYIVLALGIVVVVLSLFIPRPYCRFVCPTGCLLRMAEGRK</sequence>
<evidence type="ECO:0000313" key="8">
    <source>
        <dbReference type="Proteomes" id="UP000254072"/>
    </source>
</evidence>
<dbReference type="Pfam" id="PF04205">
    <property type="entry name" value="FMN_bind"/>
    <property type="match status" value="1"/>
</dbReference>
<evidence type="ECO:0000313" key="7">
    <source>
        <dbReference type="EMBL" id="SUB97500.1"/>
    </source>
</evidence>
<proteinExistence type="predicted"/>
<dbReference type="AlphaFoldDB" id="A0A379EFG9"/>
<evidence type="ECO:0000256" key="3">
    <source>
        <dbReference type="ARBA" id="ARBA00023136"/>
    </source>
</evidence>
<feature type="transmembrane region" description="Helical" evidence="4">
    <location>
        <begin position="224"/>
        <end position="245"/>
    </location>
</feature>
<evidence type="ECO:0000256" key="4">
    <source>
        <dbReference type="SAM" id="Phobius"/>
    </source>
</evidence>
<dbReference type="InterPro" id="IPR017896">
    <property type="entry name" value="4Fe4S_Fe-S-bd"/>
</dbReference>
<dbReference type="GO" id="GO:0005886">
    <property type="term" value="C:plasma membrane"/>
    <property type="evidence" value="ECO:0007669"/>
    <property type="project" value="UniProtKB-SubCell"/>
</dbReference>
<evidence type="ECO:0000256" key="2">
    <source>
        <dbReference type="ARBA" id="ARBA00022475"/>
    </source>
</evidence>
<feature type="transmembrane region" description="Helical" evidence="4">
    <location>
        <begin position="312"/>
        <end position="338"/>
    </location>
</feature>
<dbReference type="InterPro" id="IPR052378">
    <property type="entry name" value="NosR_regulator"/>
</dbReference>
<evidence type="ECO:0000256" key="1">
    <source>
        <dbReference type="ARBA" id="ARBA00004236"/>
    </source>
</evidence>
<dbReference type="SMART" id="SM00900">
    <property type="entry name" value="FMN_bind"/>
    <property type="match status" value="1"/>
</dbReference>
<evidence type="ECO:0000259" key="6">
    <source>
        <dbReference type="SMART" id="SM00900"/>
    </source>
</evidence>
<name>A0A379EFG9_9BACT</name>
<evidence type="ECO:0000256" key="5">
    <source>
        <dbReference type="SAM" id="SignalP"/>
    </source>
</evidence>
<dbReference type="GO" id="GO:0010181">
    <property type="term" value="F:FMN binding"/>
    <property type="evidence" value="ECO:0007669"/>
    <property type="project" value="InterPro"/>
</dbReference>
<dbReference type="InterPro" id="IPR007329">
    <property type="entry name" value="FMN-bd"/>
</dbReference>
<dbReference type="Proteomes" id="UP000254072">
    <property type="component" value="Unassembled WGS sequence"/>
</dbReference>
<gene>
    <name evidence="7" type="ORF">NCTC11157_02286</name>
</gene>
<dbReference type="Pfam" id="PF12801">
    <property type="entry name" value="Fer4_5"/>
    <property type="match status" value="2"/>
</dbReference>
<dbReference type="PANTHER" id="PTHR30224:SF4">
    <property type="entry name" value="ELECTRON TRANSPORT PROTEIN YCCM-RELATED"/>
    <property type="match status" value="1"/>
</dbReference>
<organism evidence="7 8">
    <name type="scientific">Prevotella disiens</name>
    <dbReference type="NCBI Taxonomy" id="28130"/>
    <lineage>
        <taxon>Bacteria</taxon>
        <taxon>Pseudomonadati</taxon>
        <taxon>Bacteroidota</taxon>
        <taxon>Bacteroidia</taxon>
        <taxon>Bacteroidales</taxon>
        <taxon>Prevotellaceae</taxon>
        <taxon>Prevotella</taxon>
    </lineage>
</organism>